<name>A0A382NE63_9ZZZZ</name>
<dbReference type="InterPro" id="IPR020040">
    <property type="entry name" value="Ribosomal_uL6_a/b-dom"/>
</dbReference>
<dbReference type="InterPro" id="IPR019906">
    <property type="entry name" value="Ribosomal_uL6_bac-type"/>
</dbReference>
<dbReference type="GO" id="GO:0022625">
    <property type="term" value="C:cytosolic large ribosomal subunit"/>
    <property type="evidence" value="ECO:0007669"/>
    <property type="project" value="TreeGrafter"/>
</dbReference>
<keyword evidence="3" id="KW-0687">Ribonucleoprotein</keyword>
<feature type="domain" description="Large ribosomal subunit protein uL6 alpha-beta" evidence="4">
    <location>
        <begin position="13"/>
        <end position="84"/>
    </location>
</feature>
<feature type="non-terminal residue" evidence="5">
    <location>
        <position position="1"/>
    </location>
</feature>
<dbReference type="GO" id="GO:0002181">
    <property type="term" value="P:cytoplasmic translation"/>
    <property type="evidence" value="ECO:0007669"/>
    <property type="project" value="TreeGrafter"/>
</dbReference>
<evidence type="ECO:0000256" key="3">
    <source>
        <dbReference type="ARBA" id="ARBA00023274"/>
    </source>
</evidence>
<sequence>YKMSRVGLNPVNIPDGVSLALSGNKLTAKGKLGELSLKFVDELEPSIVGDQLVVKIVNDTLNSRKLWGTFRSLAGNLVKGVHEGFTRVLDINGVGYRAAVQGQSLVLQLGYSHEINFLIPMGLTIDCPTQTEIRITGADKQLVGSVAAKIRSFRPPEKFKGKGVKYREELIARKEGKKK</sequence>
<evidence type="ECO:0000256" key="1">
    <source>
        <dbReference type="ARBA" id="ARBA00009356"/>
    </source>
</evidence>
<keyword evidence="2" id="KW-0689">Ribosomal protein</keyword>
<reference evidence="5" key="1">
    <citation type="submission" date="2018-05" db="EMBL/GenBank/DDBJ databases">
        <authorList>
            <person name="Lanie J.A."/>
            <person name="Ng W.-L."/>
            <person name="Kazmierczak K.M."/>
            <person name="Andrzejewski T.M."/>
            <person name="Davidsen T.M."/>
            <person name="Wayne K.J."/>
            <person name="Tettelin H."/>
            <person name="Glass J.I."/>
            <person name="Rusch D."/>
            <person name="Podicherti R."/>
            <person name="Tsui H.-C.T."/>
            <person name="Winkler M.E."/>
        </authorList>
    </citation>
    <scope>NUCLEOTIDE SEQUENCE</scope>
</reference>
<dbReference type="HAMAP" id="MF_01365_B">
    <property type="entry name" value="Ribosomal_uL6_B"/>
    <property type="match status" value="1"/>
</dbReference>
<dbReference type="GO" id="GO:0019843">
    <property type="term" value="F:rRNA binding"/>
    <property type="evidence" value="ECO:0007669"/>
    <property type="project" value="InterPro"/>
</dbReference>
<dbReference type="PRINTS" id="PR00059">
    <property type="entry name" value="RIBOSOMALL6"/>
</dbReference>
<dbReference type="PIRSF" id="PIRSF002162">
    <property type="entry name" value="Ribosomal_L6"/>
    <property type="match status" value="1"/>
</dbReference>
<dbReference type="NCBIfam" id="TIGR03654">
    <property type="entry name" value="L6_bact"/>
    <property type="match status" value="1"/>
</dbReference>
<dbReference type="AlphaFoldDB" id="A0A382NE63"/>
<evidence type="ECO:0000259" key="4">
    <source>
        <dbReference type="Pfam" id="PF00347"/>
    </source>
</evidence>
<dbReference type="GO" id="GO:0003735">
    <property type="term" value="F:structural constituent of ribosome"/>
    <property type="evidence" value="ECO:0007669"/>
    <property type="project" value="InterPro"/>
</dbReference>
<dbReference type="Gene3D" id="3.90.930.12">
    <property type="entry name" value="Ribosomal protein L6, alpha-beta domain"/>
    <property type="match status" value="2"/>
</dbReference>
<dbReference type="InterPro" id="IPR036789">
    <property type="entry name" value="Ribosomal_uL6-like_a/b-dom_sf"/>
</dbReference>
<dbReference type="FunFam" id="3.90.930.12:FF:000001">
    <property type="entry name" value="50S ribosomal protein L6"/>
    <property type="match status" value="1"/>
</dbReference>
<dbReference type="SUPFAM" id="SSF56053">
    <property type="entry name" value="Ribosomal protein L6"/>
    <property type="match status" value="2"/>
</dbReference>
<evidence type="ECO:0000313" key="5">
    <source>
        <dbReference type="EMBL" id="SVC59000.1"/>
    </source>
</evidence>
<feature type="domain" description="Large ribosomal subunit protein uL6 alpha-beta" evidence="4">
    <location>
        <begin position="93"/>
        <end position="166"/>
    </location>
</feature>
<dbReference type="PANTHER" id="PTHR11655:SF14">
    <property type="entry name" value="LARGE RIBOSOMAL SUBUNIT PROTEIN UL6M"/>
    <property type="match status" value="1"/>
</dbReference>
<evidence type="ECO:0000256" key="2">
    <source>
        <dbReference type="ARBA" id="ARBA00022980"/>
    </source>
</evidence>
<dbReference type="EMBL" id="UINC01099604">
    <property type="protein sequence ID" value="SVC59000.1"/>
    <property type="molecule type" value="Genomic_DNA"/>
</dbReference>
<proteinExistence type="inferred from homology"/>
<gene>
    <name evidence="5" type="ORF">METZ01_LOCUS311854</name>
</gene>
<protein>
    <recommendedName>
        <fullName evidence="4">Large ribosomal subunit protein uL6 alpha-beta domain-containing protein</fullName>
    </recommendedName>
</protein>
<dbReference type="PANTHER" id="PTHR11655">
    <property type="entry name" value="60S/50S RIBOSOMAL PROTEIN L6/L9"/>
    <property type="match status" value="1"/>
</dbReference>
<dbReference type="Pfam" id="PF00347">
    <property type="entry name" value="Ribosomal_L6"/>
    <property type="match status" value="2"/>
</dbReference>
<dbReference type="InterPro" id="IPR000702">
    <property type="entry name" value="Ribosomal_uL6-like"/>
</dbReference>
<organism evidence="5">
    <name type="scientific">marine metagenome</name>
    <dbReference type="NCBI Taxonomy" id="408172"/>
    <lineage>
        <taxon>unclassified sequences</taxon>
        <taxon>metagenomes</taxon>
        <taxon>ecological metagenomes</taxon>
    </lineage>
</organism>
<comment type="similarity">
    <text evidence="1">Belongs to the universal ribosomal protein uL6 family.</text>
</comment>
<accession>A0A382NE63</accession>